<evidence type="ECO:0000313" key="5">
    <source>
        <dbReference type="Proteomes" id="UP000037392"/>
    </source>
</evidence>
<accession>A0A0J9CDB1</accession>
<dbReference type="Proteomes" id="UP000037392">
    <property type="component" value="Unassembled WGS sequence"/>
</dbReference>
<dbReference type="PANTHER" id="PTHR40446:SF2">
    <property type="entry name" value="N-ACETYLGLUCOSAMINE-1-PHOSPHODIESTER ALPHA-N-ACETYLGLUCOSAMINIDASE"/>
    <property type="match status" value="1"/>
</dbReference>
<dbReference type="InterPro" id="IPR018711">
    <property type="entry name" value="NAGPA"/>
</dbReference>
<evidence type="ECO:0000256" key="1">
    <source>
        <dbReference type="SAM" id="MobiDB-lite"/>
    </source>
</evidence>
<feature type="domain" description="Phosphodiester glycosidase" evidence="3">
    <location>
        <begin position="179"/>
        <end position="348"/>
    </location>
</feature>
<organism evidence="4 5">
    <name type="scientific">[Clostridium] citroniae WAL-19142</name>
    <dbReference type="NCBI Taxonomy" id="742734"/>
    <lineage>
        <taxon>Bacteria</taxon>
        <taxon>Bacillati</taxon>
        <taxon>Bacillota</taxon>
        <taxon>Clostridia</taxon>
        <taxon>Lachnospirales</taxon>
        <taxon>Lachnospiraceae</taxon>
        <taxon>Enterocloster</taxon>
    </lineage>
</organism>
<reference evidence="4 5" key="1">
    <citation type="submission" date="2011-04" db="EMBL/GenBank/DDBJ databases">
        <title>The Genome Sequence of Clostridium citroniae WAL-19142.</title>
        <authorList>
            <consortium name="The Broad Institute Genome Sequencing Platform"/>
            <person name="Earl A."/>
            <person name="Ward D."/>
            <person name="Feldgarden M."/>
            <person name="Gevers D."/>
            <person name="Warren Y.A."/>
            <person name="Tyrrell K.L."/>
            <person name="Citron D.M."/>
            <person name="Goldstein E.J."/>
            <person name="Daigneault M."/>
            <person name="Allen-Vercoe E."/>
            <person name="Young S.K."/>
            <person name="Zeng Q."/>
            <person name="Gargeya S."/>
            <person name="Fitzgerald M."/>
            <person name="Haas B."/>
            <person name="Abouelleil A."/>
            <person name="Alvarado L."/>
            <person name="Arachchi H.M."/>
            <person name="Berlin A."/>
            <person name="Brown A."/>
            <person name="Chapman S.B."/>
            <person name="Chen Z."/>
            <person name="Dunbar C."/>
            <person name="Freedman E."/>
            <person name="Gearin G."/>
            <person name="Gellesch M."/>
            <person name="Goldberg J."/>
            <person name="Griggs A."/>
            <person name="Gujja S."/>
            <person name="Heilman E.R."/>
            <person name="Heiman D."/>
            <person name="Howarth C."/>
            <person name="Larson L."/>
            <person name="Lui A."/>
            <person name="MacDonald P.J."/>
            <person name="Mehta T."/>
            <person name="Montmayeur A."/>
            <person name="Murphy C."/>
            <person name="Neiman D."/>
            <person name="Pearson M."/>
            <person name="Priest M."/>
            <person name="Roberts A."/>
            <person name="Saif S."/>
            <person name="Shea T."/>
            <person name="Shenoy N."/>
            <person name="Sisk P."/>
            <person name="Stolte C."/>
            <person name="Sykes S."/>
            <person name="White J."/>
            <person name="Yandava C."/>
            <person name="Wortman J."/>
            <person name="Nusbaum C."/>
            <person name="Birren B."/>
        </authorList>
    </citation>
    <scope>NUCLEOTIDE SEQUENCE [LARGE SCALE GENOMIC DNA]</scope>
    <source>
        <strain evidence="4 5">WAL-19142</strain>
    </source>
</reference>
<evidence type="ECO:0000313" key="4">
    <source>
        <dbReference type="EMBL" id="KMW22456.1"/>
    </source>
</evidence>
<evidence type="ECO:0000256" key="2">
    <source>
        <dbReference type="SAM" id="Phobius"/>
    </source>
</evidence>
<comment type="caution">
    <text evidence="4">The sequence shown here is derived from an EMBL/GenBank/DDBJ whole genome shotgun (WGS) entry which is preliminary data.</text>
</comment>
<sequence>MDRKKFIKVLCIDFLIALVCVWGFLLYFYILPRKDKDAGTVILDTREMEGEGFELPQQGREGTGPKNQERRSPEQTNTKRRGGPGNGNSNTRSIASDRDAEQPETAEKEETELYTISDGTMQVWVKKTRLGTGNNAITYYTADLYLTSIRQLRTAFALGSYGKNMRESTLEMAEDHQALLAVSGDSYGNSESGIVVRNGILYRSEVGDAEICVLFYDGTMAVYEPEEFNRLGILERDVWQVWNFGPSLLEDGEIKEAFRTTAYLNKENPRCGIGYVAPGHYKFVVVDGRNTGYSKGASMTEFARIMKDEGCVLAYNLDGGKSSSMVWDGQYVNRPAGGGRDISDIIYIGKAGSDE</sequence>
<feature type="transmembrane region" description="Helical" evidence="2">
    <location>
        <begin position="7"/>
        <end position="30"/>
    </location>
</feature>
<evidence type="ECO:0000259" key="3">
    <source>
        <dbReference type="Pfam" id="PF09992"/>
    </source>
</evidence>
<dbReference type="RefSeq" id="WP_053095343.1">
    <property type="nucleotide sequence ID" value="NZ_KQ235876.1"/>
</dbReference>
<proteinExistence type="predicted"/>
<feature type="compositionally biased region" description="Basic and acidic residues" evidence="1">
    <location>
        <begin position="95"/>
        <end position="108"/>
    </location>
</feature>
<protein>
    <recommendedName>
        <fullName evidence="3">Phosphodiester glycosidase domain-containing protein</fullName>
    </recommendedName>
</protein>
<name>A0A0J9CDB1_9FIRM</name>
<dbReference type="AlphaFoldDB" id="A0A0J9CDB1"/>
<keyword evidence="2" id="KW-0812">Transmembrane</keyword>
<gene>
    <name evidence="4" type="ORF">HMPREF9470_01335</name>
</gene>
<feature type="region of interest" description="Disordered" evidence="1">
    <location>
        <begin position="49"/>
        <end position="113"/>
    </location>
</feature>
<dbReference type="EMBL" id="ADLK01000009">
    <property type="protein sequence ID" value="KMW22456.1"/>
    <property type="molecule type" value="Genomic_DNA"/>
</dbReference>
<dbReference type="OrthoDB" id="9809781at2"/>
<dbReference type="PATRIC" id="fig|742734.4.peg.1431"/>
<dbReference type="Pfam" id="PF09992">
    <property type="entry name" value="NAGPA"/>
    <property type="match status" value="1"/>
</dbReference>
<keyword evidence="2" id="KW-0472">Membrane</keyword>
<dbReference type="PANTHER" id="PTHR40446">
    <property type="entry name" value="N-ACETYLGLUCOSAMINE-1-PHOSPHODIESTER ALPHA-N-ACETYLGLUCOSAMINIDASE"/>
    <property type="match status" value="1"/>
</dbReference>
<keyword evidence="2" id="KW-1133">Transmembrane helix</keyword>
<dbReference type="GeneID" id="93165802"/>